<feature type="transmembrane region" description="Helical" evidence="7">
    <location>
        <begin position="59"/>
        <end position="78"/>
    </location>
</feature>
<gene>
    <name evidence="8" type="ORF">So717_12670</name>
</gene>
<feature type="transmembrane region" description="Helical" evidence="7">
    <location>
        <begin position="177"/>
        <end position="197"/>
    </location>
</feature>
<evidence type="ECO:0000256" key="6">
    <source>
        <dbReference type="ARBA" id="ARBA00023136"/>
    </source>
</evidence>
<keyword evidence="5 7" id="KW-1133">Transmembrane helix</keyword>
<name>A0A640VPG5_9RHOB</name>
<accession>A0A640VPG5</accession>
<evidence type="ECO:0000256" key="5">
    <source>
        <dbReference type="ARBA" id="ARBA00022989"/>
    </source>
</evidence>
<evidence type="ECO:0000256" key="2">
    <source>
        <dbReference type="ARBA" id="ARBA00022475"/>
    </source>
</evidence>
<keyword evidence="9" id="KW-1185">Reference proteome</keyword>
<dbReference type="InterPro" id="IPR051800">
    <property type="entry name" value="PqiA-PqiB_transport"/>
</dbReference>
<reference evidence="8 9" key="1">
    <citation type="submission" date="2019-12" db="EMBL/GenBank/DDBJ databases">
        <title>Roseobacter cerasinus sp. nov., isolated from seawater around aquaculture.</title>
        <authorList>
            <person name="Muramatsu S."/>
            <person name="Takabe Y."/>
            <person name="Mori K."/>
            <person name="Takaichi S."/>
            <person name="Hanada S."/>
        </authorList>
    </citation>
    <scope>NUCLEOTIDE SEQUENCE [LARGE SCALE GENOMIC DNA]</scope>
    <source>
        <strain evidence="8 9">AI77</strain>
    </source>
</reference>
<feature type="transmembrane region" description="Helical" evidence="7">
    <location>
        <begin position="98"/>
        <end position="131"/>
    </location>
</feature>
<dbReference type="GO" id="GO:0005886">
    <property type="term" value="C:plasma membrane"/>
    <property type="evidence" value="ECO:0007669"/>
    <property type="project" value="UniProtKB-SubCell"/>
</dbReference>
<dbReference type="EMBL" id="BLIV01000002">
    <property type="protein sequence ID" value="GFE49514.1"/>
    <property type="molecule type" value="Genomic_DNA"/>
</dbReference>
<dbReference type="PANTHER" id="PTHR30462">
    <property type="entry name" value="INTERMEMBRANE TRANSPORT PROTEIN PQIB-RELATED"/>
    <property type="match status" value="1"/>
</dbReference>
<dbReference type="PANTHER" id="PTHR30462:SF3">
    <property type="entry name" value="INTERMEMBRANE TRANSPORT PROTEIN PQIA"/>
    <property type="match status" value="1"/>
</dbReference>
<evidence type="ECO:0000256" key="4">
    <source>
        <dbReference type="ARBA" id="ARBA00022692"/>
    </source>
</evidence>
<evidence type="ECO:0000313" key="8">
    <source>
        <dbReference type="EMBL" id="GFE49514.1"/>
    </source>
</evidence>
<feature type="transmembrane region" description="Helical" evidence="7">
    <location>
        <begin position="152"/>
        <end position="171"/>
    </location>
</feature>
<dbReference type="AlphaFoldDB" id="A0A640VPG5"/>
<evidence type="ECO:0000256" key="7">
    <source>
        <dbReference type="SAM" id="Phobius"/>
    </source>
</evidence>
<protein>
    <recommendedName>
        <fullName evidence="10">Paraquat-inducible protein A</fullName>
    </recommendedName>
</protein>
<keyword evidence="2" id="KW-1003">Cell membrane</keyword>
<comment type="subcellular location">
    <subcellularLocation>
        <location evidence="1">Cell inner membrane</location>
    </subcellularLocation>
</comment>
<evidence type="ECO:0000256" key="3">
    <source>
        <dbReference type="ARBA" id="ARBA00022519"/>
    </source>
</evidence>
<keyword evidence="3" id="KW-0997">Cell inner membrane</keyword>
<organism evidence="8 9">
    <name type="scientific">Roseobacter cerasinus</name>
    <dbReference type="NCBI Taxonomy" id="2602289"/>
    <lineage>
        <taxon>Bacteria</taxon>
        <taxon>Pseudomonadati</taxon>
        <taxon>Pseudomonadota</taxon>
        <taxon>Alphaproteobacteria</taxon>
        <taxon>Rhodobacterales</taxon>
        <taxon>Roseobacteraceae</taxon>
        <taxon>Roseobacter</taxon>
    </lineage>
</organism>
<evidence type="ECO:0000256" key="1">
    <source>
        <dbReference type="ARBA" id="ARBA00004533"/>
    </source>
</evidence>
<proteinExistence type="predicted"/>
<evidence type="ECO:0000313" key="9">
    <source>
        <dbReference type="Proteomes" id="UP000436522"/>
    </source>
</evidence>
<comment type="caution">
    <text evidence="8">The sequence shown here is derived from an EMBL/GenBank/DDBJ whole genome shotgun (WGS) entry which is preliminary data.</text>
</comment>
<evidence type="ECO:0008006" key="10">
    <source>
        <dbReference type="Google" id="ProtNLM"/>
    </source>
</evidence>
<keyword evidence="4 7" id="KW-0812">Transmembrane</keyword>
<dbReference type="Pfam" id="PF04403">
    <property type="entry name" value="PqiA"/>
    <property type="match status" value="1"/>
</dbReference>
<sequence>MQVVSMERAEQTETVINARDLGVVACTRCLQVWPAEVKTCGRCGHQLVQRDTKSLQRVWAWWIMGLICYIPANIYPMLQTRTLFFVQEDTIVGGAIELIHYGSIGVALIILLASVAIPIGKFMAIAFLAISVRRPSAVSKTQRQMLYEVVEYIGRWSMIDIFVVAILSSLVQLKVLVAINPGLASLFFALSVIFTMLSAQAFDSRMIWDAQQGRGQEPE</sequence>
<keyword evidence="6 7" id="KW-0472">Membrane</keyword>
<dbReference type="InterPro" id="IPR007498">
    <property type="entry name" value="PqiA-like"/>
</dbReference>
<dbReference type="Proteomes" id="UP000436522">
    <property type="component" value="Unassembled WGS sequence"/>
</dbReference>